<dbReference type="NCBIfam" id="TIGR03718">
    <property type="entry name" value="R_switched_Alx"/>
    <property type="match status" value="1"/>
</dbReference>
<keyword evidence="7" id="KW-0614">Plasmid</keyword>
<dbReference type="Proteomes" id="UP000002208">
    <property type="component" value="Plasmid 1"/>
</dbReference>
<feature type="transmembrane region" description="Helical" evidence="6">
    <location>
        <begin position="221"/>
        <end position="245"/>
    </location>
</feature>
<dbReference type="KEGG" id="ddr:Deide_1p00590"/>
<feature type="transmembrane region" description="Helical" evidence="6">
    <location>
        <begin position="56"/>
        <end position="76"/>
    </location>
</feature>
<dbReference type="OrthoDB" id="9783692at2"/>
<evidence type="ECO:0000256" key="4">
    <source>
        <dbReference type="ARBA" id="ARBA00022989"/>
    </source>
</evidence>
<comment type="similarity">
    <text evidence="2">Belongs to the TerC family.</text>
</comment>
<dbReference type="Pfam" id="PF03741">
    <property type="entry name" value="TerC"/>
    <property type="match status" value="1"/>
</dbReference>
<dbReference type="InterPro" id="IPR005496">
    <property type="entry name" value="Integral_membrane_TerC"/>
</dbReference>
<keyword evidence="8" id="KW-1185">Reference proteome</keyword>
<keyword evidence="4 6" id="KW-1133">Transmembrane helix</keyword>
<dbReference type="EMBL" id="CP001115">
    <property type="protein sequence ID" value="ACO47462.1"/>
    <property type="molecule type" value="Genomic_DNA"/>
</dbReference>
<feature type="transmembrane region" description="Helical" evidence="6">
    <location>
        <begin position="251"/>
        <end position="271"/>
    </location>
</feature>
<reference evidence="7 8" key="1">
    <citation type="journal article" date="2009" name="PLoS Genet.">
        <title>Alliance of proteomics and genomics to unravel the specificities of Sahara bacterium Deinococcus deserti.</title>
        <authorList>
            <person name="de Groot A."/>
            <person name="Dulermo R."/>
            <person name="Ortet P."/>
            <person name="Blanchard L."/>
            <person name="Guerin P."/>
            <person name="Fernandez B."/>
            <person name="Vacherie B."/>
            <person name="Dossat C."/>
            <person name="Jolivet E."/>
            <person name="Siguier P."/>
            <person name="Chandler M."/>
            <person name="Barakat M."/>
            <person name="Dedieu A."/>
            <person name="Barbe V."/>
            <person name="Heulin T."/>
            <person name="Sommer S."/>
            <person name="Achouak W."/>
            <person name="Armengaud J."/>
        </authorList>
    </citation>
    <scope>NUCLEOTIDE SEQUENCE [LARGE SCALE GENOMIC DNA]</scope>
    <source>
        <strain evidence="8">DSM 17065 / CIP 109153 / LMG 22923 / VCD115</strain>
        <plasmid evidence="8">pDeide1</plasmid>
    </source>
</reference>
<proteinExistence type="inferred from homology"/>
<feature type="transmembrane region" description="Helical" evidence="6">
    <location>
        <begin position="96"/>
        <end position="115"/>
    </location>
</feature>
<dbReference type="HOGENOM" id="CLU_045644_1_2_0"/>
<evidence type="ECO:0000313" key="7">
    <source>
        <dbReference type="EMBL" id="ACO47462.1"/>
    </source>
</evidence>
<dbReference type="PANTHER" id="PTHR30238">
    <property type="entry name" value="MEMBRANE BOUND PREDICTED REDOX MODULATOR"/>
    <property type="match status" value="1"/>
</dbReference>
<accession>C1D223</accession>
<dbReference type="GO" id="GO:0016020">
    <property type="term" value="C:membrane"/>
    <property type="evidence" value="ECO:0007669"/>
    <property type="project" value="UniProtKB-SubCell"/>
</dbReference>
<dbReference type="RefSeq" id="WP_012694585.1">
    <property type="nucleotide sequence ID" value="NC_012527.1"/>
</dbReference>
<evidence type="ECO:0000256" key="2">
    <source>
        <dbReference type="ARBA" id="ARBA00007511"/>
    </source>
</evidence>
<gene>
    <name evidence="7" type="primary">alx</name>
    <name evidence="7" type="ordered locus">Deide_1p00590</name>
</gene>
<feature type="transmembrane region" description="Helical" evidence="6">
    <location>
        <begin position="283"/>
        <end position="302"/>
    </location>
</feature>
<evidence type="ECO:0000256" key="6">
    <source>
        <dbReference type="SAM" id="Phobius"/>
    </source>
</evidence>
<geneLocation type="plasmid" evidence="8">
    <name>pDeide1</name>
</geneLocation>
<evidence type="ECO:0000256" key="1">
    <source>
        <dbReference type="ARBA" id="ARBA00004141"/>
    </source>
</evidence>
<comment type="subcellular location">
    <subcellularLocation>
        <location evidence="1">Membrane</location>
        <topology evidence="1">Multi-pass membrane protein</topology>
    </subcellularLocation>
</comment>
<dbReference type="AlphaFoldDB" id="C1D223"/>
<keyword evidence="3 6" id="KW-0812">Transmembrane</keyword>
<evidence type="ECO:0000313" key="8">
    <source>
        <dbReference type="Proteomes" id="UP000002208"/>
    </source>
</evidence>
<keyword evidence="5 6" id="KW-0472">Membrane</keyword>
<dbReference type="PANTHER" id="PTHR30238:SF0">
    <property type="entry name" value="THYLAKOID MEMBRANE PROTEIN TERC, CHLOROPLASTIC"/>
    <property type="match status" value="1"/>
</dbReference>
<sequence length="340" mass="37167">MEFLLDLWLGKPAWMWLMFITLVMALLAFDLGVLGKRREAQAASGAGQPHEIGVKASLKLSLFYISVALLFGVWVWSTLGPQSGIEYLTGFAVEKALALDNVFVISVIFGALAIPRHLQHRVLVWGILGVIVLRGLMIGLGTALVTQFDWIMWVFGAFLLLTGIKLLLARGGHSDAPDLERHPVVRLLKRIIPVSSELDGQKFLTRLPEAGGRRRLHATPLLLALVLVEAADLVFAVDSIPAIFAITQDPFLVYTSNIFAILGLRALYFALDALIHRFEALKPALALVLMFIGGKIFYTQLFGKMDPALSLGITLSILAGGILTSLWKNRTPGPAAKPQL</sequence>
<name>C1D223_DEIDV</name>
<feature type="transmembrane region" description="Helical" evidence="6">
    <location>
        <begin position="150"/>
        <end position="168"/>
    </location>
</feature>
<feature type="transmembrane region" description="Helical" evidence="6">
    <location>
        <begin position="122"/>
        <end position="144"/>
    </location>
</feature>
<evidence type="ECO:0000256" key="3">
    <source>
        <dbReference type="ARBA" id="ARBA00022692"/>
    </source>
</evidence>
<feature type="transmembrane region" description="Helical" evidence="6">
    <location>
        <begin position="13"/>
        <end position="35"/>
    </location>
</feature>
<dbReference type="InterPro" id="IPR022369">
    <property type="entry name" value="Integral_membrane_TerC_rswitch"/>
</dbReference>
<organism evidence="7 8">
    <name type="scientific">Deinococcus deserti (strain DSM 17065 / CIP 109153 / LMG 22923 / VCD115)</name>
    <dbReference type="NCBI Taxonomy" id="546414"/>
    <lineage>
        <taxon>Bacteria</taxon>
        <taxon>Thermotogati</taxon>
        <taxon>Deinococcota</taxon>
        <taxon>Deinococci</taxon>
        <taxon>Deinococcales</taxon>
        <taxon>Deinococcaceae</taxon>
        <taxon>Deinococcus</taxon>
    </lineage>
</organism>
<feature type="transmembrane region" description="Helical" evidence="6">
    <location>
        <begin position="308"/>
        <end position="327"/>
    </location>
</feature>
<protein>
    <submittedName>
        <fullName evidence="7">Putative TerC family protein putative membrane protein</fullName>
    </submittedName>
</protein>
<evidence type="ECO:0000256" key="5">
    <source>
        <dbReference type="ARBA" id="ARBA00023136"/>
    </source>
</evidence>